<accession>A0ABT8KLP0</accession>
<name>A0ABT8KLP0_9BACT</name>
<keyword evidence="2" id="KW-1185">Reference proteome</keyword>
<reference evidence="1" key="1">
    <citation type="submission" date="2023-06" db="EMBL/GenBank/DDBJ databases">
        <title>Genomic of Parafulvivirga corallium.</title>
        <authorList>
            <person name="Wang G."/>
        </authorList>
    </citation>
    <scope>NUCLEOTIDE SEQUENCE</scope>
    <source>
        <strain evidence="1">BMA10</strain>
    </source>
</reference>
<evidence type="ECO:0000313" key="2">
    <source>
        <dbReference type="Proteomes" id="UP001172082"/>
    </source>
</evidence>
<dbReference type="EMBL" id="JAUJEA010000003">
    <property type="protein sequence ID" value="MDN5201640.1"/>
    <property type="molecule type" value="Genomic_DNA"/>
</dbReference>
<evidence type="ECO:0000313" key="1">
    <source>
        <dbReference type="EMBL" id="MDN5201640.1"/>
    </source>
</evidence>
<sequence length="560" mass="65501">MYSKRIFLSILLMLLIQTSCTYLSEELEQVKKQNPFLTLLGRKIELDQELVEIVKNSEVGKKHVFDTDGDEKIDVIYFIDTAKRHGVEKQPLIVKIIDEDGDMSDTMEGDKDSDLYIADWFGDGSIDRVIDYYDEDADQDVDEQYLYFLREQDIFVTWVKDYGDDNRLWYDVNYEYQQNLSQWKSDFNGDEMFVFSFRYDSKEKRLIPEFETAFSFYDPDSDNYSEEVIRLSGAGNHYKDVRYSLDLDNDNESNSPIFHDYDLSISGIGSITLPGSYSRQLRIRDFETDPIARWEEMPALVKTSSWEKLHLTWDENDNNIDPWLKSSNNERWEGVINAANDLFPAVGGPPSSPFNKRNEVDMDASGKMQFYFSPVDQRLHLFGAETGWIKVDFDNIDRLNMEIRMEDSDGDGFFDKWLYDLNGNSVVDYTIESSLVPSQLYPMDYTTLHSIYLEQLHHTLSLNNEIIAKLKIILMKQEPNFSIDIIESYYNKDLVKYGASYGLGTKIRNSIEGQRYYTDLIRIRYWKRFLDSGLTNTNVLQTEYNQGNLDTVNNLLEDFL</sequence>
<dbReference type="Proteomes" id="UP001172082">
    <property type="component" value="Unassembled WGS sequence"/>
</dbReference>
<organism evidence="1 2">
    <name type="scientific">Splendidivirga corallicola</name>
    <dbReference type="NCBI Taxonomy" id="3051826"/>
    <lineage>
        <taxon>Bacteria</taxon>
        <taxon>Pseudomonadati</taxon>
        <taxon>Bacteroidota</taxon>
        <taxon>Cytophagia</taxon>
        <taxon>Cytophagales</taxon>
        <taxon>Splendidivirgaceae</taxon>
        <taxon>Splendidivirga</taxon>
    </lineage>
</organism>
<proteinExistence type="predicted"/>
<gene>
    <name evidence="1" type="ORF">QQ008_09715</name>
</gene>
<protein>
    <submittedName>
        <fullName evidence="1">Uncharacterized protein</fullName>
    </submittedName>
</protein>
<comment type="caution">
    <text evidence="1">The sequence shown here is derived from an EMBL/GenBank/DDBJ whole genome shotgun (WGS) entry which is preliminary data.</text>
</comment>